<dbReference type="GeneID" id="106163533"/>
<evidence type="ECO:0000256" key="4">
    <source>
        <dbReference type="ARBA" id="ARBA00022553"/>
    </source>
</evidence>
<keyword evidence="3" id="KW-1003">Cell membrane</keyword>
<dbReference type="KEGG" id="lak:106163533"/>
<keyword evidence="11" id="KW-0443">Lipid metabolism</keyword>
<evidence type="ECO:0000256" key="16">
    <source>
        <dbReference type="SAM" id="Phobius"/>
    </source>
</evidence>
<feature type="transmembrane region" description="Helical" evidence="16">
    <location>
        <begin position="133"/>
        <end position="157"/>
    </location>
</feature>
<keyword evidence="6" id="KW-0479">Metal-binding</keyword>
<evidence type="ECO:0000256" key="1">
    <source>
        <dbReference type="ARBA" id="ARBA00001913"/>
    </source>
</evidence>
<dbReference type="Pfam" id="PF01764">
    <property type="entry name" value="Lipase_3"/>
    <property type="match status" value="1"/>
</dbReference>
<dbReference type="GO" id="GO:0004806">
    <property type="term" value="F:triacylglycerol lipase activity"/>
    <property type="evidence" value="ECO:0007669"/>
    <property type="project" value="TreeGrafter"/>
</dbReference>
<evidence type="ECO:0000256" key="10">
    <source>
        <dbReference type="ARBA" id="ARBA00022989"/>
    </source>
</evidence>
<dbReference type="GO" id="GO:0046340">
    <property type="term" value="P:diacylglycerol catabolic process"/>
    <property type="evidence" value="ECO:0007669"/>
    <property type="project" value="TreeGrafter"/>
</dbReference>
<keyword evidence="18" id="KW-1185">Reference proteome</keyword>
<dbReference type="GO" id="GO:0022008">
    <property type="term" value="P:neurogenesis"/>
    <property type="evidence" value="ECO:0007669"/>
    <property type="project" value="TreeGrafter"/>
</dbReference>
<dbReference type="InterPro" id="IPR029058">
    <property type="entry name" value="AB_hydrolase_fold"/>
</dbReference>
<feature type="transmembrane region" description="Helical" evidence="16">
    <location>
        <begin position="18"/>
        <end position="43"/>
    </location>
</feature>
<proteinExistence type="predicted"/>
<feature type="compositionally biased region" description="Polar residues" evidence="15">
    <location>
        <begin position="279"/>
        <end position="292"/>
    </location>
</feature>
<dbReference type="CDD" id="cd00519">
    <property type="entry name" value="Lipase_3"/>
    <property type="match status" value="1"/>
</dbReference>
<keyword evidence="10 16" id="KW-1133">Transmembrane helix</keyword>
<dbReference type="GO" id="GO:0019369">
    <property type="term" value="P:arachidonate metabolic process"/>
    <property type="evidence" value="ECO:0007669"/>
    <property type="project" value="TreeGrafter"/>
</dbReference>
<feature type="transmembrane region" description="Helical" evidence="16">
    <location>
        <begin position="330"/>
        <end position="349"/>
    </location>
</feature>
<dbReference type="Proteomes" id="UP000085678">
    <property type="component" value="Unplaced"/>
</dbReference>
<dbReference type="EC" id="3.1.1.116" evidence="14"/>
<comment type="subcellular location">
    <subcellularLocation>
        <location evidence="2">Cell membrane</location>
        <topology evidence="2">Multi-pass membrane protein</topology>
    </subcellularLocation>
</comment>
<keyword evidence="8" id="KW-0106">Calcium</keyword>
<feature type="region of interest" description="Disordered" evidence="15">
    <location>
        <begin position="261"/>
        <end position="301"/>
    </location>
</feature>
<feature type="compositionally biased region" description="Polar residues" evidence="15">
    <location>
        <begin position="582"/>
        <end position="595"/>
    </location>
</feature>
<organism evidence="18 19">
    <name type="scientific">Lingula anatina</name>
    <name type="common">Brachiopod</name>
    <name type="synonym">Lingula unguis</name>
    <dbReference type="NCBI Taxonomy" id="7574"/>
    <lineage>
        <taxon>Eukaryota</taxon>
        <taxon>Metazoa</taxon>
        <taxon>Spiralia</taxon>
        <taxon>Lophotrochozoa</taxon>
        <taxon>Brachiopoda</taxon>
        <taxon>Linguliformea</taxon>
        <taxon>Lingulata</taxon>
        <taxon>Lingulida</taxon>
        <taxon>Linguloidea</taxon>
        <taxon>Lingulidae</taxon>
        <taxon>Lingula</taxon>
    </lineage>
</organism>
<dbReference type="AlphaFoldDB" id="A0A2R2MQZ4"/>
<evidence type="ECO:0000256" key="9">
    <source>
        <dbReference type="ARBA" id="ARBA00022963"/>
    </source>
</evidence>
<name>A0A2R2MQZ4_LINAN</name>
<evidence type="ECO:0000313" key="19">
    <source>
        <dbReference type="RefSeq" id="XP_023932665.1"/>
    </source>
</evidence>
<feature type="transmembrane region" description="Helical" evidence="16">
    <location>
        <begin position="99"/>
        <end position="121"/>
    </location>
</feature>
<comment type="cofactor">
    <cofactor evidence="1">
        <name>Ca(2+)</name>
        <dbReference type="ChEBI" id="CHEBI:29108"/>
    </cofactor>
</comment>
<dbReference type="GO" id="GO:0005737">
    <property type="term" value="C:cytoplasm"/>
    <property type="evidence" value="ECO:0007669"/>
    <property type="project" value="TreeGrafter"/>
</dbReference>
<dbReference type="GO" id="GO:0005886">
    <property type="term" value="C:plasma membrane"/>
    <property type="evidence" value="ECO:0007669"/>
    <property type="project" value="UniProtKB-SubCell"/>
</dbReference>
<evidence type="ECO:0000256" key="6">
    <source>
        <dbReference type="ARBA" id="ARBA00022723"/>
    </source>
</evidence>
<dbReference type="OrthoDB" id="438440at2759"/>
<keyword evidence="4" id="KW-0597">Phosphoprotein</keyword>
<dbReference type="RefSeq" id="XP_023932665.1">
    <property type="nucleotide sequence ID" value="XM_024076897.1"/>
</dbReference>
<gene>
    <name evidence="19" type="primary">LOC106163533</name>
</gene>
<evidence type="ECO:0000256" key="2">
    <source>
        <dbReference type="ARBA" id="ARBA00004651"/>
    </source>
</evidence>
<dbReference type="PANTHER" id="PTHR45792">
    <property type="entry name" value="DIACYLGLYCEROL LIPASE HOMOLOG-RELATED"/>
    <property type="match status" value="1"/>
</dbReference>
<keyword evidence="5 16" id="KW-0812">Transmembrane</keyword>
<keyword evidence="7" id="KW-0378">Hydrolase</keyword>
<evidence type="ECO:0000256" key="12">
    <source>
        <dbReference type="ARBA" id="ARBA00023136"/>
    </source>
</evidence>
<evidence type="ECO:0000256" key="3">
    <source>
        <dbReference type="ARBA" id="ARBA00022475"/>
    </source>
</evidence>
<dbReference type="PANTHER" id="PTHR45792:SF2">
    <property type="entry name" value="DIACYLGLYCEROL LIPASE-BETA"/>
    <property type="match status" value="1"/>
</dbReference>
<sequence>MPGLVAFGRRWGIGSDDLFLPAVIELLVRLSWLIPIAAVFAWHHSVVEECNGKEILKIFYIGVLTIICCHVVLVLGTGYLSTRGTILNIRPRRHITKFLYLRVALFFPELVWNILGAIWAFDESLDCDTHVVWTVKGVVISMWVLLLGVFIGLLIVFDPLGKKPVTVDTPSNSPQGQGDIEQIESGDRDQVLSGLSTATSRVWRNRMRVLCCCVGCDENSREAFTEIGNLFSGFFQNIDLVPTDIAAGLVLLQMQQEQEDLRTSSVSSSPREPTDGESDSSSQDRTFLSQHDSSSRKELVSPNSIPKDWMTIDLMAHYIKFALASYGWPLYMFTHLFTGLCHLGAAWSLQDRQNINLITEECCITSRNLLSDESGVMCCSCMLPGRNLHVVDDNCCQCHTAAIKKIAQIPSEDIVYASFHNKVYEIPFFVALDHEYQTVVVAVRGTLSFRDVLTDLTAEDEDVEVAGCQETCAHRGMLRAAQFVQKKLEEKMILLKAFEKAPKSTGGNIMRVLCCCVGCDENSREAFTEIGNLFSGFFQNIDLVPTDIAAGLVLLQMQQEQEDLRTSSVSSSPREPTDGESDSSSQDRTFLSQRDSSSRKELVSPNSIPKDWMTIDLMAHYIKFALASYGWPLYMFTHLFTGLCRLGAAWSLQDRQNINLITEECCITSRNLLSDESGVMCCSCMLPGRNLHVVDDNCCQCHTAAIKKIAQIPSEDIVYASFHNKVYEIPFFVALDHEYQTVVVAVRGTLSFRDVLTDLTAEDEDVEVAGCQETCAHRGMLRAAQFVQKKLEEKMILLKAFEKAPDYKLVLTGHSLGAGTAALLAMLLRPKYPDLMCFSFSPPGGLMSLPLSKYTEEFICSVVLGKDVVPRLGIMTMEKMKVQLLQAIRDSNKPKHHIFARGCWNAFCKRGGQANEESERRLLDQTSSVATYSSTVAKEIDSQHEIGIEEALQEAIMSSGRSRVTKRHLYPPGQVMHIVEAEPSTACYSLPTYTSFWSNAQNFTEVLVHPRMVPDHMPDAVMKALDQLKEKKEPIYMNGRHHVVC</sequence>
<evidence type="ECO:0000256" key="5">
    <source>
        <dbReference type="ARBA" id="ARBA00022692"/>
    </source>
</evidence>
<evidence type="ECO:0000256" key="7">
    <source>
        <dbReference type="ARBA" id="ARBA00022801"/>
    </source>
</evidence>
<dbReference type="Gene3D" id="3.40.50.1820">
    <property type="entry name" value="alpha/beta hydrolase"/>
    <property type="match status" value="2"/>
</dbReference>
<dbReference type="SUPFAM" id="SSF53474">
    <property type="entry name" value="alpha/beta-Hydrolases"/>
    <property type="match status" value="2"/>
</dbReference>
<evidence type="ECO:0000256" key="8">
    <source>
        <dbReference type="ARBA" id="ARBA00022837"/>
    </source>
</evidence>
<evidence type="ECO:0000256" key="15">
    <source>
        <dbReference type="SAM" id="MobiDB-lite"/>
    </source>
</evidence>
<feature type="transmembrane region" description="Helical" evidence="16">
    <location>
        <begin position="55"/>
        <end position="79"/>
    </location>
</feature>
<reference evidence="19" key="1">
    <citation type="submission" date="2025-08" db="UniProtKB">
        <authorList>
            <consortium name="RefSeq"/>
        </authorList>
    </citation>
    <scope>IDENTIFICATION</scope>
    <source>
        <tissue evidence="19">Gonads</tissue>
    </source>
</reference>
<evidence type="ECO:0000313" key="18">
    <source>
        <dbReference type="Proteomes" id="UP000085678"/>
    </source>
</evidence>
<dbReference type="InParanoid" id="A0A2R2MQZ4"/>
<dbReference type="GO" id="GO:0046872">
    <property type="term" value="F:metal ion binding"/>
    <property type="evidence" value="ECO:0007669"/>
    <property type="project" value="UniProtKB-KW"/>
</dbReference>
<evidence type="ECO:0000256" key="11">
    <source>
        <dbReference type="ARBA" id="ARBA00023098"/>
    </source>
</evidence>
<feature type="region of interest" description="Disordered" evidence="15">
    <location>
        <begin position="564"/>
        <end position="604"/>
    </location>
</feature>
<evidence type="ECO:0000256" key="14">
    <source>
        <dbReference type="ARBA" id="ARBA00026104"/>
    </source>
</evidence>
<accession>A0A2R2MQZ4</accession>
<protein>
    <recommendedName>
        <fullName evidence="14">sn-1-specific diacylglycerol lipase</fullName>
        <ecNumber evidence="14">3.1.1.116</ecNumber>
    </recommendedName>
</protein>
<feature type="domain" description="Fungal lipase-type" evidence="17">
    <location>
        <begin position="743"/>
        <end position="872"/>
    </location>
</feature>
<evidence type="ECO:0000259" key="17">
    <source>
        <dbReference type="Pfam" id="PF01764"/>
    </source>
</evidence>
<keyword evidence="9" id="KW-0442">Lipid degradation</keyword>
<comment type="catalytic activity">
    <reaction evidence="13">
        <text>a 1,2-diacyl-sn-glycerol + H2O = a 2-acylglycerol + a fatty acid + H(+)</text>
        <dbReference type="Rhea" id="RHEA:33275"/>
        <dbReference type="ChEBI" id="CHEBI:15377"/>
        <dbReference type="ChEBI" id="CHEBI:15378"/>
        <dbReference type="ChEBI" id="CHEBI:17389"/>
        <dbReference type="ChEBI" id="CHEBI:17815"/>
        <dbReference type="ChEBI" id="CHEBI:28868"/>
        <dbReference type="EC" id="3.1.1.116"/>
    </reaction>
    <physiologicalReaction direction="left-to-right" evidence="13">
        <dbReference type="Rhea" id="RHEA:33276"/>
    </physiologicalReaction>
</comment>
<dbReference type="InterPro" id="IPR002921">
    <property type="entry name" value="Fungal_lipase-type"/>
</dbReference>
<evidence type="ECO:0000256" key="13">
    <source>
        <dbReference type="ARBA" id="ARBA00024531"/>
    </source>
</evidence>
<keyword evidence="12 16" id="KW-0472">Membrane</keyword>
<dbReference type="InterPro" id="IPR052214">
    <property type="entry name" value="DAG_Lipase-Related"/>
</dbReference>